<dbReference type="AlphaFoldDB" id="A0AA37WQ79"/>
<name>A0AA37WQ79_9HYPH</name>
<evidence type="ECO:0000259" key="1">
    <source>
        <dbReference type="Pfam" id="PF21834"/>
    </source>
</evidence>
<dbReference type="Proteomes" id="UP001157440">
    <property type="component" value="Unassembled WGS sequence"/>
</dbReference>
<protein>
    <recommendedName>
        <fullName evidence="1">DUF6894 domain-containing protein</fullName>
    </recommendedName>
</protein>
<reference evidence="3" key="1">
    <citation type="journal article" date="2019" name="Int. J. Syst. Evol. Microbiol.">
        <title>The Global Catalogue of Microorganisms (GCM) 10K type strain sequencing project: providing services to taxonomists for standard genome sequencing and annotation.</title>
        <authorList>
            <consortium name="The Broad Institute Genomics Platform"/>
            <consortium name="The Broad Institute Genome Sequencing Center for Infectious Disease"/>
            <person name="Wu L."/>
            <person name="Ma J."/>
        </authorList>
    </citation>
    <scope>NUCLEOTIDE SEQUENCE [LARGE SCALE GENOMIC DNA]</scope>
    <source>
        <strain evidence="3">NBRC 103632</strain>
    </source>
</reference>
<feature type="domain" description="DUF6894" evidence="1">
    <location>
        <begin position="3"/>
        <end position="70"/>
    </location>
</feature>
<dbReference type="RefSeq" id="WP_238199097.1">
    <property type="nucleotide sequence ID" value="NZ_BPQZ01000031.1"/>
</dbReference>
<gene>
    <name evidence="2" type="ORF">GCM10007890_10060</name>
</gene>
<dbReference type="EMBL" id="BSPL01000009">
    <property type="protein sequence ID" value="GLS68994.1"/>
    <property type="molecule type" value="Genomic_DNA"/>
</dbReference>
<sequence>MPRYYLDVHDDSMVCNGSGAECSDLGEVKQRTGDLIANLVVGSIQSRRDQLACRIFVRDQSGQIIYMGAFSYNGAWVNFGARVA</sequence>
<evidence type="ECO:0000313" key="3">
    <source>
        <dbReference type="Proteomes" id="UP001157440"/>
    </source>
</evidence>
<comment type="caution">
    <text evidence="2">The sequence shown here is derived from an EMBL/GenBank/DDBJ whole genome shotgun (WGS) entry which is preliminary data.</text>
</comment>
<proteinExistence type="predicted"/>
<accession>A0AA37WQ79</accession>
<organism evidence="2 3">
    <name type="scientific">Methylobacterium tardum</name>
    <dbReference type="NCBI Taxonomy" id="374432"/>
    <lineage>
        <taxon>Bacteria</taxon>
        <taxon>Pseudomonadati</taxon>
        <taxon>Pseudomonadota</taxon>
        <taxon>Alphaproteobacteria</taxon>
        <taxon>Hyphomicrobiales</taxon>
        <taxon>Methylobacteriaceae</taxon>
        <taxon>Methylobacterium</taxon>
    </lineage>
</organism>
<dbReference type="InterPro" id="IPR054189">
    <property type="entry name" value="DUF6894"/>
</dbReference>
<dbReference type="Pfam" id="PF21834">
    <property type="entry name" value="DUF6894"/>
    <property type="match status" value="1"/>
</dbReference>
<keyword evidence="3" id="KW-1185">Reference proteome</keyword>
<evidence type="ECO:0000313" key="2">
    <source>
        <dbReference type="EMBL" id="GLS68994.1"/>
    </source>
</evidence>